<evidence type="ECO:0000256" key="11">
    <source>
        <dbReference type="ARBA" id="ARBA00031501"/>
    </source>
</evidence>
<protein>
    <recommendedName>
        <fullName evidence="5">4-alpha-glucanotransferase</fullName>
        <ecNumber evidence="4">2.4.1.25</ecNumber>
    </recommendedName>
    <alternativeName>
        <fullName evidence="10">Amylomaltase</fullName>
    </alternativeName>
    <alternativeName>
        <fullName evidence="11">Disproportionating enzyme</fullName>
    </alternativeName>
</protein>
<dbReference type="RefSeq" id="WP_205872361.1">
    <property type="nucleotide sequence ID" value="NZ_CP070872.1"/>
</dbReference>
<dbReference type="SUPFAM" id="SSF51445">
    <property type="entry name" value="(Trans)glycosidases"/>
    <property type="match status" value="1"/>
</dbReference>
<comment type="subcellular location">
    <subcellularLocation>
        <location evidence="2">Cytoplasm</location>
    </subcellularLocation>
</comment>
<proteinExistence type="inferred from homology"/>
<dbReference type="Proteomes" id="UP000663608">
    <property type="component" value="Chromosome"/>
</dbReference>
<evidence type="ECO:0000256" key="7">
    <source>
        <dbReference type="ARBA" id="ARBA00022676"/>
    </source>
</evidence>
<dbReference type="EMBL" id="CP070872">
    <property type="protein sequence ID" value="QSE77405.1"/>
    <property type="molecule type" value="Genomic_DNA"/>
</dbReference>
<dbReference type="InterPro" id="IPR017853">
    <property type="entry name" value="GH"/>
</dbReference>
<organism evidence="12 13">
    <name type="scientific">Lactococcus taiwanensis</name>
    <dbReference type="NCBI Taxonomy" id="1151742"/>
    <lineage>
        <taxon>Bacteria</taxon>
        <taxon>Bacillati</taxon>
        <taxon>Bacillota</taxon>
        <taxon>Bacilli</taxon>
        <taxon>Lactobacillales</taxon>
        <taxon>Streptococcaceae</taxon>
        <taxon>Lactococcus</taxon>
    </lineage>
</organism>
<evidence type="ECO:0000256" key="4">
    <source>
        <dbReference type="ARBA" id="ARBA00012560"/>
    </source>
</evidence>
<evidence type="ECO:0000256" key="3">
    <source>
        <dbReference type="ARBA" id="ARBA00005684"/>
    </source>
</evidence>
<evidence type="ECO:0000256" key="8">
    <source>
        <dbReference type="ARBA" id="ARBA00022679"/>
    </source>
</evidence>
<keyword evidence="8" id="KW-0808">Transferase</keyword>
<evidence type="ECO:0000313" key="12">
    <source>
        <dbReference type="EMBL" id="QSE77405.1"/>
    </source>
</evidence>
<keyword evidence="13" id="KW-1185">Reference proteome</keyword>
<dbReference type="Gene3D" id="3.20.20.80">
    <property type="entry name" value="Glycosidases"/>
    <property type="match status" value="2"/>
</dbReference>
<evidence type="ECO:0000256" key="5">
    <source>
        <dbReference type="ARBA" id="ARBA00020295"/>
    </source>
</evidence>
<keyword evidence="6" id="KW-0963">Cytoplasm</keyword>
<evidence type="ECO:0000313" key="13">
    <source>
        <dbReference type="Proteomes" id="UP000663608"/>
    </source>
</evidence>
<evidence type="ECO:0000256" key="1">
    <source>
        <dbReference type="ARBA" id="ARBA00000439"/>
    </source>
</evidence>
<dbReference type="GO" id="GO:0005737">
    <property type="term" value="C:cytoplasm"/>
    <property type="evidence" value="ECO:0007669"/>
    <property type="project" value="UniProtKB-SubCell"/>
</dbReference>
<dbReference type="KEGG" id="lti:JW886_03955"/>
<gene>
    <name evidence="12" type="ORF">JW886_03955</name>
</gene>
<name>A0AA45KHF6_9LACT</name>
<dbReference type="InterPro" id="IPR003385">
    <property type="entry name" value="Glyco_hydro_77"/>
</dbReference>
<dbReference type="PANTHER" id="PTHR32518:SF3">
    <property type="entry name" value="4-ALPHA-GLUCANOTRANSFERASE"/>
    <property type="match status" value="1"/>
</dbReference>
<dbReference type="PANTHER" id="PTHR32518">
    <property type="match status" value="1"/>
</dbReference>
<dbReference type="Pfam" id="PF02446">
    <property type="entry name" value="Glyco_hydro_77"/>
    <property type="match status" value="1"/>
</dbReference>
<reference evidence="12 13" key="1">
    <citation type="submission" date="2021-02" db="EMBL/GenBank/DDBJ databases">
        <title>Complete genome sequence of Lactococcus lactis strain K_LL004.</title>
        <authorList>
            <person name="Kim H.B."/>
        </authorList>
    </citation>
    <scope>NUCLEOTIDE SEQUENCE [LARGE SCALE GENOMIC DNA]</scope>
    <source>
        <strain evidence="12 13">K_LL004</strain>
    </source>
</reference>
<accession>A0AA45KHF6</accession>
<comment type="similarity">
    <text evidence="3">Belongs to the disproportionating enzyme family.</text>
</comment>
<evidence type="ECO:0000256" key="9">
    <source>
        <dbReference type="ARBA" id="ARBA00023277"/>
    </source>
</evidence>
<sequence>MSADFTLTGGEHNAFHTGLAIPVFSLRTEQSSGVGQFSDLKKLADFAKKTQMDVIQLLPINDTTTFMDWRDSYPYRAISVFALHPIYLDIHNFQPYYTKLQKQRLAEAEAELNELEQLDYERVLALKWQYAKFIYRKCAVKVKDTAAYLEFYEKNKNWLEPYAVFSYLRDKYKTADFTKWKTYASYSSDYYKQLQENKDAAKKLDLLIFVQYLLHQQLTDAVHYCHSLGIALKGDIAIGIAHDSVDAWTNPNLFHLEMQTGAPPDAFSMTGQNWGFPTYNWAEMAKENYDWWKKRLLAMAEYFDAYRLDHILGFFRIWEIPAEAIRGLLGQFSPALALSPEEIEQNYGIPFREWGIERFTEPFIKDWVIDEIFGRDNRDTVIQNFLNYKGHGNYEFNTSYDSQKKIERAPLADWLKEGLYILHENVIFLKDHTNDHLYHPRITFTSTISFREFGEDYKKRLEKLYNDYFYGRNDLIWQEEAYKKLPILKEATAMVACGEDLGMVPENVPDVMYRLGILRLIIERMPSDNSFVNPLQYAPYLSVVTTSSHDTSPLRAWWEEDYFRTQRYYNEIMGWQGAAPKQATVEIVKEIIGRHLSSNAMMVILPLQDWLALDEQLRKENPQSEQINIPSEPFHYWRYRLHCTIESLLENEEWTDFLARFVSAHRK</sequence>
<comment type="catalytic activity">
    <reaction evidence="1">
        <text>Transfers a segment of a (1-&gt;4)-alpha-D-glucan to a new position in an acceptor, which may be glucose or a (1-&gt;4)-alpha-D-glucan.</text>
        <dbReference type="EC" id="2.4.1.25"/>
    </reaction>
</comment>
<dbReference type="AlphaFoldDB" id="A0AA45KHF6"/>
<dbReference type="EC" id="2.4.1.25" evidence="4"/>
<dbReference type="GO" id="GO:0004134">
    <property type="term" value="F:4-alpha-glucanotransferase activity"/>
    <property type="evidence" value="ECO:0007669"/>
    <property type="project" value="UniProtKB-EC"/>
</dbReference>
<keyword evidence="9" id="KW-0119">Carbohydrate metabolism</keyword>
<evidence type="ECO:0000256" key="6">
    <source>
        <dbReference type="ARBA" id="ARBA00022490"/>
    </source>
</evidence>
<dbReference type="GO" id="GO:0005975">
    <property type="term" value="P:carbohydrate metabolic process"/>
    <property type="evidence" value="ECO:0007669"/>
    <property type="project" value="InterPro"/>
</dbReference>
<evidence type="ECO:0000256" key="10">
    <source>
        <dbReference type="ARBA" id="ARBA00031423"/>
    </source>
</evidence>
<keyword evidence="7" id="KW-0328">Glycosyltransferase</keyword>
<evidence type="ECO:0000256" key="2">
    <source>
        <dbReference type="ARBA" id="ARBA00004496"/>
    </source>
</evidence>